<protein>
    <submittedName>
        <fullName evidence="1">Uncharacterized protein</fullName>
    </submittedName>
</protein>
<dbReference type="PANTHER" id="PTHR47331">
    <property type="entry name" value="PHD-TYPE DOMAIN-CONTAINING PROTEIN"/>
    <property type="match status" value="1"/>
</dbReference>
<name>V5GWZ2_ANOGL</name>
<dbReference type="EMBL" id="GALX01002194">
    <property type="protein sequence ID" value="JAB66272.1"/>
    <property type="molecule type" value="Transcribed_RNA"/>
</dbReference>
<dbReference type="PANTHER" id="PTHR47331:SF4">
    <property type="entry name" value="PEPTIDASE S1 DOMAIN-CONTAINING PROTEIN"/>
    <property type="match status" value="1"/>
</dbReference>
<sequence>SFSDQDNSMKILGLKWLPSLDAFGYSLKTLNRPCTKRTVLSELSRIFDPLGFLSPITFFAKYMMQHLWSLGLNWDQIPPPEVLSRWNKYKSELPCLIQLSIPRRSIPSKITNCQIHGFCDGSEGGYAAVIYFRYKTSEGNISIQFVCGKSKIAPLKRISIPRLELCAALLLSKLLKFVLNTYRDKITINEIFAWSDSTVVLHWVKASAHKWKTFVSNRVTLIQENISPSSWVYVQSEYNPADCASRGLLPSELLNHATWWVGPPWLKLPYNEWPVVNSPAFVSDVSSEERKITLTTCVSLHHIGSLIDKYSPLEKLKRIVAYILRFSHNLKPT</sequence>
<evidence type="ECO:0000313" key="1">
    <source>
        <dbReference type="EMBL" id="JAB66272.1"/>
    </source>
</evidence>
<reference evidence="1" key="1">
    <citation type="submission" date="2013-07" db="EMBL/GenBank/DDBJ databases">
        <title>Midgut Transcriptome Profiling of Anoplphora glabripennis, a Lignocellulose Degrading, Wood-Boring Cerambycid.</title>
        <authorList>
            <person name="Scully E.D."/>
            <person name="Hoover K."/>
            <person name="Carlson J.E."/>
            <person name="Tien M."/>
            <person name="Geib S.M."/>
        </authorList>
    </citation>
    <scope>NUCLEOTIDE SEQUENCE</scope>
</reference>
<dbReference type="Pfam" id="PF05380">
    <property type="entry name" value="Peptidase_A17"/>
    <property type="match status" value="1"/>
</dbReference>
<organism evidence="1">
    <name type="scientific">Anoplophora glabripennis</name>
    <name type="common">Asian longhorn beetle</name>
    <name type="synonym">Anoplophora nobilis</name>
    <dbReference type="NCBI Taxonomy" id="217634"/>
    <lineage>
        <taxon>Eukaryota</taxon>
        <taxon>Metazoa</taxon>
        <taxon>Ecdysozoa</taxon>
        <taxon>Arthropoda</taxon>
        <taxon>Hexapoda</taxon>
        <taxon>Insecta</taxon>
        <taxon>Pterygota</taxon>
        <taxon>Neoptera</taxon>
        <taxon>Endopterygota</taxon>
        <taxon>Coleoptera</taxon>
        <taxon>Polyphaga</taxon>
        <taxon>Cucujiformia</taxon>
        <taxon>Chrysomeloidea</taxon>
        <taxon>Cerambycidae</taxon>
        <taxon>Lamiinae</taxon>
        <taxon>Lamiini</taxon>
        <taxon>Anoplophora</taxon>
    </lineage>
</organism>
<proteinExistence type="predicted"/>
<feature type="non-terminal residue" evidence="1">
    <location>
        <position position="333"/>
    </location>
</feature>
<dbReference type="AlphaFoldDB" id="V5GWZ2"/>
<accession>V5GWZ2</accession>
<dbReference type="InterPro" id="IPR008042">
    <property type="entry name" value="Retrotrans_Pao"/>
</dbReference>
<feature type="non-terminal residue" evidence="1">
    <location>
        <position position="1"/>
    </location>
</feature>